<dbReference type="SUPFAM" id="SSF53335">
    <property type="entry name" value="S-adenosyl-L-methionine-dependent methyltransferases"/>
    <property type="match status" value="1"/>
</dbReference>
<dbReference type="GO" id="GO:0005759">
    <property type="term" value="C:mitochondrial matrix"/>
    <property type="evidence" value="ECO:0007669"/>
    <property type="project" value="TreeGrafter"/>
</dbReference>
<dbReference type="Pfam" id="PF06325">
    <property type="entry name" value="PrmA"/>
    <property type="match status" value="1"/>
</dbReference>
<keyword evidence="2" id="KW-0808">Transferase</keyword>
<dbReference type="OMA" id="WAYPWAG"/>
<gene>
    <name evidence="7" type="primary">LOC110976570</name>
</gene>
<dbReference type="PANTHER" id="PTHR43648:SF1">
    <property type="entry name" value="ELECTRON TRANSFER FLAVOPROTEIN BETA SUBUNIT LYSINE METHYLTRANSFERASE"/>
    <property type="match status" value="1"/>
</dbReference>
<protein>
    <recommendedName>
        <fullName evidence="5">ETFB lysine methyltransferase</fullName>
    </recommendedName>
    <alternativeName>
        <fullName evidence="4">Protein N-lysine methyltransferase METTL20</fullName>
    </alternativeName>
</protein>
<evidence type="ECO:0000256" key="2">
    <source>
        <dbReference type="ARBA" id="ARBA00022679"/>
    </source>
</evidence>
<dbReference type="OrthoDB" id="194386at2759"/>
<dbReference type="PANTHER" id="PTHR43648">
    <property type="entry name" value="ELECTRON TRANSFER FLAVOPROTEIN BETA SUBUNIT LYSINE METHYLTRANSFERASE"/>
    <property type="match status" value="1"/>
</dbReference>
<dbReference type="CDD" id="cd02440">
    <property type="entry name" value="AdoMet_MTases"/>
    <property type="match status" value="1"/>
</dbReference>
<dbReference type="InterPro" id="IPR029063">
    <property type="entry name" value="SAM-dependent_MTases_sf"/>
</dbReference>
<accession>A0A8B7Y022</accession>
<evidence type="ECO:0000256" key="1">
    <source>
        <dbReference type="ARBA" id="ARBA00022603"/>
    </source>
</evidence>
<evidence type="ECO:0000313" key="7">
    <source>
        <dbReference type="RefSeq" id="XP_022085640.1"/>
    </source>
</evidence>
<reference evidence="7" key="1">
    <citation type="submission" date="2025-08" db="UniProtKB">
        <authorList>
            <consortium name="RefSeq"/>
        </authorList>
    </citation>
    <scope>IDENTIFICATION</scope>
</reference>
<evidence type="ECO:0000256" key="3">
    <source>
        <dbReference type="ARBA" id="ARBA00037932"/>
    </source>
</evidence>
<dbReference type="RefSeq" id="XP_022085640.1">
    <property type="nucleotide sequence ID" value="XM_022229948.1"/>
</dbReference>
<organism evidence="6 7">
    <name type="scientific">Acanthaster planci</name>
    <name type="common">Crown-of-thorns starfish</name>
    <dbReference type="NCBI Taxonomy" id="133434"/>
    <lineage>
        <taxon>Eukaryota</taxon>
        <taxon>Metazoa</taxon>
        <taxon>Echinodermata</taxon>
        <taxon>Eleutherozoa</taxon>
        <taxon>Asterozoa</taxon>
        <taxon>Asteroidea</taxon>
        <taxon>Valvatacea</taxon>
        <taxon>Valvatida</taxon>
        <taxon>Acanthasteridae</taxon>
        <taxon>Acanthaster</taxon>
    </lineage>
</organism>
<evidence type="ECO:0000256" key="5">
    <source>
        <dbReference type="ARBA" id="ARBA00042266"/>
    </source>
</evidence>
<dbReference type="InterPro" id="IPR050078">
    <property type="entry name" value="Ribosomal_L11_MeTrfase_PrmA"/>
</dbReference>
<comment type="similarity">
    <text evidence="3">Belongs to the methyltransferase superfamily. ETFBKMT family.</text>
</comment>
<dbReference type="GO" id="GO:0032259">
    <property type="term" value="P:methylation"/>
    <property type="evidence" value="ECO:0007669"/>
    <property type="project" value="UniProtKB-KW"/>
</dbReference>
<evidence type="ECO:0000256" key="4">
    <source>
        <dbReference type="ARBA" id="ARBA00041867"/>
    </source>
</evidence>
<evidence type="ECO:0000313" key="6">
    <source>
        <dbReference type="Proteomes" id="UP000694845"/>
    </source>
</evidence>
<dbReference type="Gene3D" id="3.40.50.150">
    <property type="entry name" value="Vaccinia Virus protein VP39"/>
    <property type="match status" value="1"/>
</dbReference>
<sequence length="310" mass="34310">MFIRVIGSSLFKCLHEFSRARQGAHLQFPCRARSCHGNSNFLHPVMLGSDPRMSGHKHRRRKSCYHSNPTSLTRLQCTQNGAIRGEEISTIKQFILDNTVVTRNHLTPEVALRLMTSSCRLWSAPSEQSSSILAHCGIDEPFWAFYWPGGQALTRYLLDNPGVVSGKSVLDVGSGCGASAIAAALVGAKSVLANDIDKVAIQAVKLNAEMNSVAMTTTSRNLIGRLADHWDVVLLGDMFYDKDFTDTVTDWLRCLADRGTEVLIGDPGRIFLRDHPVRDCLVNIFTVDLSESCRLENNGMTQGFVWKLQA</sequence>
<dbReference type="Proteomes" id="UP000694845">
    <property type="component" value="Unplaced"/>
</dbReference>
<keyword evidence="6" id="KW-1185">Reference proteome</keyword>
<name>A0A8B7Y022_ACAPL</name>
<dbReference type="GO" id="GO:0016279">
    <property type="term" value="F:protein-lysine N-methyltransferase activity"/>
    <property type="evidence" value="ECO:0007669"/>
    <property type="project" value="TreeGrafter"/>
</dbReference>
<dbReference type="KEGG" id="aplc:110976570"/>
<dbReference type="AlphaFoldDB" id="A0A8B7Y022"/>
<dbReference type="GeneID" id="110976570"/>
<proteinExistence type="inferred from homology"/>
<keyword evidence="1" id="KW-0489">Methyltransferase</keyword>